<accession>A0A382M9J5</accession>
<dbReference type="AlphaFoldDB" id="A0A382M9J5"/>
<name>A0A382M9J5_9ZZZZ</name>
<evidence type="ECO:0000313" key="1">
    <source>
        <dbReference type="EMBL" id="SVC45258.1"/>
    </source>
</evidence>
<protein>
    <submittedName>
        <fullName evidence="1">Uncharacterized protein</fullName>
    </submittedName>
</protein>
<sequence length="143" mass="16366">PSTLYVEVREKEPILLWKQAGKSVWVDEFGKTFPARQHLSWLLPIIVDDATEPLGIDEHIPIDVLEGARQLKTLRPNIELLHYDIGQGLSYQDGRDWRGYFGTGNNMGTKLLVYETLIENLMSRGIWPNVVNVVEPGTPFHRE</sequence>
<reference evidence="1" key="1">
    <citation type="submission" date="2018-05" db="EMBL/GenBank/DDBJ databases">
        <authorList>
            <person name="Lanie J.A."/>
            <person name="Ng W.-L."/>
            <person name="Kazmierczak K.M."/>
            <person name="Andrzejewski T.M."/>
            <person name="Davidsen T.M."/>
            <person name="Wayne K.J."/>
            <person name="Tettelin H."/>
            <person name="Glass J.I."/>
            <person name="Rusch D."/>
            <person name="Podicherti R."/>
            <person name="Tsui H.-C.T."/>
            <person name="Winkler M.E."/>
        </authorList>
    </citation>
    <scope>NUCLEOTIDE SEQUENCE</scope>
</reference>
<proteinExistence type="predicted"/>
<organism evidence="1">
    <name type="scientific">marine metagenome</name>
    <dbReference type="NCBI Taxonomy" id="408172"/>
    <lineage>
        <taxon>unclassified sequences</taxon>
        <taxon>metagenomes</taxon>
        <taxon>ecological metagenomes</taxon>
    </lineage>
</organism>
<feature type="non-terminal residue" evidence="1">
    <location>
        <position position="1"/>
    </location>
</feature>
<dbReference type="EMBL" id="UINC01092017">
    <property type="protein sequence ID" value="SVC45258.1"/>
    <property type="molecule type" value="Genomic_DNA"/>
</dbReference>
<gene>
    <name evidence="1" type="ORF">METZ01_LOCUS298112</name>
</gene>